<feature type="domain" description="DUF4216" evidence="1">
    <location>
        <begin position="13"/>
        <end position="73"/>
    </location>
</feature>
<dbReference type="PANTHER" id="PTHR48258:SF15">
    <property type="entry name" value="OS02G0543900 PROTEIN"/>
    <property type="match status" value="1"/>
</dbReference>
<dbReference type="Proteomes" id="UP001327560">
    <property type="component" value="Chromosome 8"/>
</dbReference>
<name>A0AAQ3L2Q1_9LILI</name>
<gene>
    <name evidence="2" type="ORF">Cni_G26725</name>
</gene>
<dbReference type="Pfam" id="PF13952">
    <property type="entry name" value="DUF4216"/>
    <property type="match status" value="1"/>
</dbReference>
<dbReference type="AlphaFoldDB" id="A0AAQ3L2Q1"/>
<organism evidence="2 3">
    <name type="scientific">Canna indica</name>
    <name type="common">Indian-shot</name>
    <dbReference type="NCBI Taxonomy" id="4628"/>
    <lineage>
        <taxon>Eukaryota</taxon>
        <taxon>Viridiplantae</taxon>
        <taxon>Streptophyta</taxon>
        <taxon>Embryophyta</taxon>
        <taxon>Tracheophyta</taxon>
        <taxon>Spermatophyta</taxon>
        <taxon>Magnoliopsida</taxon>
        <taxon>Liliopsida</taxon>
        <taxon>Zingiberales</taxon>
        <taxon>Cannaceae</taxon>
        <taxon>Canna</taxon>
    </lineage>
</organism>
<dbReference type="PANTHER" id="PTHR48258">
    <property type="entry name" value="DUF4218 DOMAIN-CONTAINING PROTEIN-RELATED"/>
    <property type="match status" value="1"/>
</dbReference>
<dbReference type="InterPro" id="IPR025312">
    <property type="entry name" value="DUF4216"/>
</dbReference>
<proteinExistence type="predicted"/>
<accession>A0AAQ3L2Q1</accession>
<keyword evidence="3" id="KW-1185">Reference proteome</keyword>
<reference evidence="2 3" key="1">
    <citation type="submission" date="2023-10" db="EMBL/GenBank/DDBJ databases">
        <title>Chromosome-scale genome assembly provides insights into flower coloration mechanisms of Canna indica.</title>
        <authorList>
            <person name="Li C."/>
        </authorList>
    </citation>
    <scope>NUCLEOTIDE SEQUENCE [LARGE SCALE GENOMIC DNA]</scope>
    <source>
        <tissue evidence="2">Flower</tissue>
    </source>
</reference>
<dbReference type="EMBL" id="CP136897">
    <property type="protein sequence ID" value="WOL17932.1"/>
    <property type="molecule type" value="Genomic_DNA"/>
</dbReference>
<evidence type="ECO:0000313" key="2">
    <source>
        <dbReference type="EMBL" id="WOL17932.1"/>
    </source>
</evidence>
<sequence>MEVHVSKRNPTWCDWIDVEHGTRICIDEFGFPLVNFSKLIHTGKNLSDDPFVLVSQVQQVYYVHDALEENWWVPARVKSRNLIDDGSSLSFISEESFEEIEQHNIVASNASSDPAHDDPSLARDDVEHILIDTPIMLAAMRDERFDIELQNDDDDDDVGFDAVGS</sequence>
<evidence type="ECO:0000259" key="1">
    <source>
        <dbReference type="Pfam" id="PF13952"/>
    </source>
</evidence>
<protein>
    <recommendedName>
        <fullName evidence="1">DUF4216 domain-containing protein</fullName>
    </recommendedName>
</protein>
<evidence type="ECO:0000313" key="3">
    <source>
        <dbReference type="Proteomes" id="UP001327560"/>
    </source>
</evidence>